<dbReference type="GO" id="GO:0031012">
    <property type="term" value="C:extracellular matrix"/>
    <property type="evidence" value="ECO:0007669"/>
    <property type="project" value="TreeGrafter"/>
</dbReference>
<dbReference type="GO" id="GO:0030198">
    <property type="term" value="P:extracellular matrix organization"/>
    <property type="evidence" value="ECO:0007669"/>
    <property type="project" value="TreeGrafter"/>
</dbReference>
<comment type="caution">
    <text evidence="3">The sequence shown here is derived from an EMBL/GenBank/DDBJ whole genome shotgun (WGS) entry which is preliminary data.</text>
</comment>
<feature type="compositionally biased region" description="Basic and acidic residues" evidence="1">
    <location>
        <begin position="116"/>
        <end position="128"/>
    </location>
</feature>
<dbReference type="Gene3D" id="2.30.180.10">
    <property type="entry name" value="FAS1 domain"/>
    <property type="match status" value="2"/>
</dbReference>
<sequence>MKLYIWTIVLLGLVLSSLADEKPVKRRRLRLRKKKRTPLPKLPTPLPLIAKESIGYKAVVHTLPPIFHMTLPVTGQSGEIEKYADIISAKIHEKMQTNPPTITTANEDLEKFYSTRPAAESKHEETHSTKPSPVLDITNVPTIGLDISNIIKAVEDRERSPIEIPGSDKSLTRNGEFNPRKGYDGILEKDNDDFPIKDAKGNQPQPYGMVDSESWNPKSQNREASQPQRYKEIPHEPQSYGERMEFLQHGHLRPYKQPQPRRSEPRHRPYNPQPHRPMHYEQPRYNQDPYFPRYPSYYRGDLYDFHHFNHRDANPQSDLHNLNNPWDEKLEDHPSEPDKAEHVIHDDIKIPRHELHVTKPGPIEDVDERLDKIDDNTAPIKRFKYRSEPVFDSYFDSPMMPWEYKRPYGYRHDRRPYERMPHHQPRYRQFDDLQNDRRYNAMENARYRPVHETHRQLEETKRPFIVPSTSEPYRTLAMMNELPTTNTYNKYTSLAPKMVKESNQIKRVESKSFIFGLQGATPKRLPSYRYGDDDVKAHMINAAPMSNPTTYTGATVVDLAKKFGASTFAELLDTTPLRTLTDSFTVFIPPNSAFTSIAKDNRTSLESILQYHIGTEVAFRSELGNEVLIDTRAGVPVRINVYKKVTSASCVPIKYFDKAIASDRNSRPSAVGHVLDGVLTIPSGTILDIVSLGKEFSTLKKAIAVAGMTEALLGGPFTIFAPNNRAFNNLPYGVLDALLKNPSKLKDVLLYHIVDGTICNVGLESGPLKTLNGHSVNVAVYSAARINFSNVLVEDIVATNGVIHAIDAVLIPPATTIVEEAKPHQQQFY</sequence>
<keyword evidence="2" id="KW-0732">Signal</keyword>
<dbReference type="GO" id="GO:0050839">
    <property type="term" value="F:cell adhesion molecule binding"/>
    <property type="evidence" value="ECO:0007669"/>
    <property type="project" value="TreeGrafter"/>
</dbReference>
<dbReference type="InterPro" id="IPR050904">
    <property type="entry name" value="Adhesion/Biosynth-related"/>
</dbReference>
<dbReference type="PANTHER" id="PTHR10900">
    <property type="entry name" value="PERIOSTIN-RELATED"/>
    <property type="match status" value="1"/>
</dbReference>
<evidence type="ECO:0000313" key="4">
    <source>
        <dbReference type="Proteomes" id="UP000749559"/>
    </source>
</evidence>
<dbReference type="GO" id="GO:0007155">
    <property type="term" value="P:cell adhesion"/>
    <property type="evidence" value="ECO:0007669"/>
    <property type="project" value="TreeGrafter"/>
</dbReference>
<feature type="region of interest" description="Disordered" evidence="1">
    <location>
        <begin position="254"/>
        <end position="285"/>
    </location>
</feature>
<name>A0A8J1U2H8_OWEFU</name>
<keyword evidence="4" id="KW-1185">Reference proteome</keyword>
<feature type="chain" id="PRO_5043882375" evidence="2">
    <location>
        <begin position="20"/>
        <end position="829"/>
    </location>
</feature>
<dbReference type="FunFam" id="2.30.180.10:FF:000032">
    <property type="entry name" value="Fasciclin domain-containing protein, putative"/>
    <property type="match status" value="1"/>
</dbReference>
<evidence type="ECO:0000313" key="3">
    <source>
        <dbReference type="EMBL" id="CAH1791168.1"/>
    </source>
</evidence>
<reference evidence="3" key="1">
    <citation type="submission" date="2022-03" db="EMBL/GenBank/DDBJ databases">
        <authorList>
            <person name="Martin C."/>
        </authorList>
    </citation>
    <scope>NUCLEOTIDE SEQUENCE</scope>
</reference>
<feature type="region of interest" description="Disordered" evidence="1">
    <location>
        <begin position="116"/>
        <end position="136"/>
    </location>
</feature>
<dbReference type="SUPFAM" id="SSF82153">
    <property type="entry name" value="FAS1 domain"/>
    <property type="match status" value="2"/>
</dbReference>
<dbReference type="EMBL" id="CAIIXF020000008">
    <property type="protein sequence ID" value="CAH1791168.1"/>
    <property type="molecule type" value="Genomic_DNA"/>
</dbReference>
<dbReference type="OrthoDB" id="286301at2759"/>
<feature type="compositionally biased region" description="Basic and acidic residues" evidence="1">
    <location>
        <begin position="178"/>
        <end position="200"/>
    </location>
</feature>
<dbReference type="SMART" id="SM00554">
    <property type="entry name" value="FAS1"/>
    <property type="match status" value="2"/>
</dbReference>
<dbReference type="InterPro" id="IPR000782">
    <property type="entry name" value="FAS1_domain"/>
</dbReference>
<accession>A0A8J1U2H8</accession>
<feature type="compositionally biased region" description="Polar residues" evidence="1">
    <location>
        <begin position="213"/>
        <end position="228"/>
    </location>
</feature>
<evidence type="ECO:0000256" key="2">
    <source>
        <dbReference type="SAM" id="SignalP"/>
    </source>
</evidence>
<dbReference type="Proteomes" id="UP000749559">
    <property type="component" value="Unassembled WGS sequence"/>
</dbReference>
<evidence type="ECO:0000256" key="1">
    <source>
        <dbReference type="SAM" id="MobiDB-lite"/>
    </source>
</evidence>
<dbReference type="PROSITE" id="PS50213">
    <property type="entry name" value="FAS1"/>
    <property type="match status" value="2"/>
</dbReference>
<gene>
    <name evidence="3" type="ORF">OFUS_LOCUS16284</name>
</gene>
<organism evidence="3 4">
    <name type="scientific">Owenia fusiformis</name>
    <name type="common">Polychaete worm</name>
    <dbReference type="NCBI Taxonomy" id="6347"/>
    <lineage>
        <taxon>Eukaryota</taxon>
        <taxon>Metazoa</taxon>
        <taxon>Spiralia</taxon>
        <taxon>Lophotrochozoa</taxon>
        <taxon>Annelida</taxon>
        <taxon>Polychaeta</taxon>
        <taxon>Sedentaria</taxon>
        <taxon>Canalipalpata</taxon>
        <taxon>Sabellida</taxon>
        <taxon>Oweniida</taxon>
        <taxon>Oweniidae</taxon>
        <taxon>Owenia</taxon>
    </lineage>
</organism>
<feature type="signal peptide" evidence="2">
    <location>
        <begin position="1"/>
        <end position="19"/>
    </location>
</feature>
<dbReference type="InterPro" id="IPR036378">
    <property type="entry name" value="FAS1_dom_sf"/>
</dbReference>
<dbReference type="Pfam" id="PF02469">
    <property type="entry name" value="Fasciclin"/>
    <property type="match status" value="2"/>
</dbReference>
<protein>
    <submittedName>
        <fullName evidence="3">Uncharacterized protein</fullName>
    </submittedName>
</protein>
<feature type="region of interest" description="Disordered" evidence="1">
    <location>
        <begin position="161"/>
        <end position="232"/>
    </location>
</feature>
<proteinExistence type="predicted"/>
<dbReference type="PANTHER" id="PTHR10900:SF120">
    <property type="entry name" value="MUCIN-5AC-RELATED"/>
    <property type="match status" value="1"/>
</dbReference>
<dbReference type="GO" id="GO:0005615">
    <property type="term" value="C:extracellular space"/>
    <property type="evidence" value="ECO:0007669"/>
    <property type="project" value="TreeGrafter"/>
</dbReference>
<dbReference type="AlphaFoldDB" id="A0A8J1U2H8"/>